<dbReference type="SUPFAM" id="SSF140931">
    <property type="entry name" value="Fic-like"/>
    <property type="match status" value="1"/>
</dbReference>
<evidence type="ECO:0000259" key="8">
    <source>
        <dbReference type="PROSITE" id="PS51459"/>
    </source>
</evidence>
<comment type="catalytic activity">
    <reaction evidence="6">
        <text>L-threonyl-[protein] + ATP = 3-O-(5'-adenylyl)-L-threonyl-[protein] + diphosphate</text>
        <dbReference type="Rhea" id="RHEA:54292"/>
        <dbReference type="Rhea" id="RHEA-COMP:11060"/>
        <dbReference type="Rhea" id="RHEA-COMP:13847"/>
        <dbReference type="ChEBI" id="CHEBI:30013"/>
        <dbReference type="ChEBI" id="CHEBI:30616"/>
        <dbReference type="ChEBI" id="CHEBI:33019"/>
        <dbReference type="ChEBI" id="CHEBI:138113"/>
        <dbReference type="EC" id="2.7.7.108"/>
    </reaction>
</comment>
<dbReference type="InterPro" id="IPR003812">
    <property type="entry name" value="Fido"/>
</dbReference>
<organism evidence="9 10">
    <name type="scientific">Pseudomonas fluorescens</name>
    <dbReference type="NCBI Taxonomy" id="294"/>
    <lineage>
        <taxon>Bacteria</taxon>
        <taxon>Pseudomonadati</taxon>
        <taxon>Pseudomonadota</taxon>
        <taxon>Gammaproteobacteria</taxon>
        <taxon>Pseudomonadales</taxon>
        <taxon>Pseudomonadaceae</taxon>
        <taxon>Pseudomonas</taxon>
    </lineage>
</organism>
<evidence type="ECO:0000256" key="4">
    <source>
        <dbReference type="ARBA" id="ARBA00022840"/>
    </source>
</evidence>
<dbReference type="Gene3D" id="1.10.3290.10">
    <property type="entry name" value="Fido-like domain"/>
    <property type="match status" value="1"/>
</dbReference>
<proteinExistence type="predicted"/>
<evidence type="ECO:0000256" key="1">
    <source>
        <dbReference type="ARBA" id="ARBA00022679"/>
    </source>
</evidence>
<dbReference type="EC" id="2.7.7.108" evidence="5"/>
<dbReference type="Proteomes" id="UP000379480">
    <property type="component" value="Unassembled WGS sequence"/>
</dbReference>
<reference evidence="9 10" key="1">
    <citation type="submission" date="2019-09" db="EMBL/GenBank/DDBJ databases">
        <authorList>
            <person name="Chandra G."/>
            <person name="Truman W A."/>
        </authorList>
    </citation>
    <scope>NUCLEOTIDE SEQUENCE [LARGE SCALE GENOMIC DNA]</scope>
    <source>
        <strain evidence="9">PS723</strain>
    </source>
</reference>
<dbReference type="GO" id="GO:0051302">
    <property type="term" value="P:regulation of cell division"/>
    <property type="evidence" value="ECO:0007669"/>
    <property type="project" value="TreeGrafter"/>
</dbReference>
<comment type="catalytic activity">
    <reaction evidence="7">
        <text>L-tyrosyl-[protein] + ATP = O-(5'-adenylyl)-L-tyrosyl-[protein] + diphosphate</text>
        <dbReference type="Rhea" id="RHEA:54288"/>
        <dbReference type="Rhea" id="RHEA-COMP:10136"/>
        <dbReference type="Rhea" id="RHEA-COMP:13846"/>
        <dbReference type="ChEBI" id="CHEBI:30616"/>
        <dbReference type="ChEBI" id="CHEBI:33019"/>
        <dbReference type="ChEBI" id="CHEBI:46858"/>
        <dbReference type="ChEBI" id="CHEBI:83624"/>
        <dbReference type="EC" id="2.7.7.108"/>
    </reaction>
</comment>
<dbReference type="OrthoDB" id="9807853at2"/>
<evidence type="ECO:0000256" key="5">
    <source>
        <dbReference type="ARBA" id="ARBA00034531"/>
    </source>
</evidence>
<evidence type="ECO:0000313" key="9">
    <source>
        <dbReference type="EMBL" id="VVO43045.1"/>
    </source>
</evidence>
<evidence type="ECO:0000256" key="2">
    <source>
        <dbReference type="ARBA" id="ARBA00022695"/>
    </source>
</evidence>
<evidence type="ECO:0000256" key="7">
    <source>
        <dbReference type="ARBA" id="ARBA00048696"/>
    </source>
</evidence>
<dbReference type="InterPro" id="IPR036597">
    <property type="entry name" value="Fido-like_dom_sf"/>
</dbReference>
<gene>
    <name evidence="9" type="primary">vbhT</name>
    <name evidence="9" type="ORF">PS723_06107</name>
</gene>
<protein>
    <recommendedName>
        <fullName evidence="5">protein adenylyltransferase</fullName>
        <ecNumber evidence="5">2.7.7.108</ecNumber>
    </recommendedName>
</protein>
<dbReference type="GO" id="GO:0070733">
    <property type="term" value="F:AMPylase activity"/>
    <property type="evidence" value="ECO:0007669"/>
    <property type="project" value="UniProtKB-EC"/>
</dbReference>
<evidence type="ECO:0000313" key="10">
    <source>
        <dbReference type="Proteomes" id="UP000379480"/>
    </source>
</evidence>
<dbReference type="AlphaFoldDB" id="A0A5E7FUZ4"/>
<sequence length="214" mass="24146">MTSDITHGQGDDHYYVGGYSAEDDPYVYPNGVLINLLNIQDTASLGEAETDFASVRIIQLQESPIEGDYSLQHLKAIHKFIFQDIYPWAGECRKVGIAKNETIFLPHEEIEAEFQVMWQRLSQTIFLADLKWDLQGFARETGIALGCINHIHPFREGNGRTQREYLDSLARRAGFLLEWGGVSKLAMKNACVEAETDPECKALAKLIRLSAKKI</sequence>
<keyword evidence="4" id="KW-0067">ATP-binding</keyword>
<name>A0A5E7FUZ4_PSEFL</name>
<dbReference type="Pfam" id="PF02661">
    <property type="entry name" value="Fic"/>
    <property type="match status" value="1"/>
</dbReference>
<dbReference type="EMBL" id="CABVHY010000048">
    <property type="protein sequence ID" value="VVO43045.1"/>
    <property type="molecule type" value="Genomic_DNA"/>
</dbReference>
<dbReference type="GO" id="GO:0005524">
    <property type="term" value="F:ATP binding"/>
    <property type="evidence" value="ECO:0007669"/>
    <property type="project" value="UniProtKB-KW"/>
</dbReference>
<keyword evidence="2 9" id="KW-0548">Nucleotidyltransferase</keyword>
<accession>A0A5E7FUZ4</accession>
<dbReference type="RefSeq" id="WP_150807278.1">
    <property type="nucleotide sequence ID" value="NZ_CABVHY010000048.1"/>
</dbReference>
<keyword evidence="3" id="KW-0547">Nucleotide-binding</keyword>
<dbReference type="PANTHER" id="PTHR39560">
    <property type="entry name" value="PROTEIN ADENYLYLTRANSFERASE FIC-RELATED"/>
    <property type="match status" value="1"/>
</dbReference>
<dbReference type="PROSITE" id="PS51459">
    <property type="entry name" value="FIDO"/>
    <property type="match status" value="1"/>
</dbReference>
<evidence type="ECO:0000256" key="6">
    <source>
        <dbReference type="ARBA" id="ARBA00047939"/>
    </source>
</evidence>
<dbReference type="PANTHER" id="PTHR39560:SF1">
    <property type="entry name" value="PROTEIN ADENYLYLTRANSFERASE FIC-RELATED"/>
    <property type="match status" value="1"/>
</dbReference>
<feature type="domain" description="Fido" evidence="8">
    <location>
        <begin position="69"/>
        <end position="209"/>
    </location>
</feature>
<keyword evidence="1 9" id="KW-0808">Transferase</keyword>
<evidence type="ECO:0000256" key="3">
    <source>
        <dbReference type="ARBA" id="ARBA00022741"/>
    </source>
</evidence>